<dbReference type="Proteomes" id="UP001501591">
    <property type="component" value="Unassembled WGS sequence"/>
</dbReference>
<organism evidence="1 2">
    <name type="scientific">Microbacterium soli</name>
    <dbReference type="NCBI Taxonomy" id="446075"/>
    <lineage>
        <taxon>Bacteria</taxon>
        <taxon>Bacillati</taxon>
        <taxon>Actinomycetota</taxon>
        <taxon>Actinomycetes</taxon>
        <taxon>Micrococcales</taxon>
        <taxon>Microbacteriaceae</taxon>
        <taxon>Microbacterium</taxon>
    </lineage>
</organism>
<keyword evidence="2" id="KW-1185">Reference proteome</keyword>
<sequence>MNIQETNQLLIRIQVIDNRQIGDSTVIAWHELVGDLDYGMAVEAVKLHQRESTAYLTPAHVRAGVERMLLASLGEREDEWGNRIEPDAVALAAYRCAVSGRKEIGS</sequence>
<dbReference type="EMBL" id="BAABCP010000002">
    <property type="protein sequence ID" value="GAA3948138.1"/>
    <property type="molecule type" value="Genomic_DNA"/>
</dbReference>
<name>A0ABP7NIQ8_9MICO</name>
<dbReference type="RefSeq" id="WP_344820265.1">
    <property type="nucleotide sequence ID" value="NZ_BAABCP010000002.1"/>
</dbReference>
<reference evidence="2" key="1">
    <citation type="journal article" date="2019" name="Int. J. Syst. Evol. Microbiol.">
        <title>The Global Catalogue of Microorganisms (GCM) 10K type strain sequencing project: providing services to taxonomists for standard genome sequencing and annotation.</title>
        <authorList>
            <consortium name="The Broad Institute Genomics Platform"/>
            <consortium name="The Broad Institute Genome Sequencing Center for Infectious Disease"/>
            <person name="Wu L."/>
            <person name="Ma J."/>
        </authorList>
    </citation>
    <scope>NUCLEOTIDE SEQUENCE [LARGE SCALE GENOMIC DNA]</scope>
    <source>
        <strain evidence="2">JCM 17024</strain>
    </source>
</reference>
<evidence type="ECO:0000313" key="2">
    <source>
        <dbReference type="Proteomes" id="UP001501591"/>
    </source>
</evidence>
<gene>
    <name evidence="1" type="ORF">GCM10022383_27380</name>
</gene>
<protein>
    <submittedName>
        <fullName evidence="1">Uncharacterized protein</fullName>
    </submittedName>
</protein>
<comment type="caution">
    <text evidence="1">The sequence shown here is derived from an EMBL/GenBank/DDBJ whole genome shotgun (WGS) entry which is preliminary data.</text>
</comment>
<accession>A0ABP7NIQ8</accession>
<proteinExistence type="predicted"/>
<evidence type="ECO:0000313" key="1">
    <source>
        <dbReference type="EMBL" id="GAA3948138.1"/>
    </source>
</evidence>